<dbReference type="InterPro" id="IPR006827">
    <property type="entry name" value="Lant_deHydtase_N"/>
</dbReference>
<evidence type="ECO:0000259" key="2">
    <source>
        <dbReference type="Pfam" id="PF04738"/>
    </source>
</evidence>
<evidence type="ECO:0000313" key="3">
    <source>
        <dbReference type="EMBL" id="GAA0562421.1"/>
    </source>
</evidence>
<dbReference type="Proteomes" id="UP001500729">
    <property type="component" value="Unassembled WGS sequence"/>
</dbReference>
<evidence type="ECO:0000313" key="4">
    <source>
        <dbReference type="Proteomes" id="UP001500729"/>
    </source>
</evidence>
<protein>
    <recommendedName>
        <fullName evidence="2">Lantibiotic dehydratase N-terminal domain-containing protein</fullName>
    </recommendedName>
</protein>
<comment type="caution">
    <text evidence="3">The sequence shown here is derived from an EMBL/GenBank/DDBJ whole genome shotgun (WGS) entry which is preliminary data.</text>
</comment>
<organism evidence="3 4">
    <name type="scientific">Saccharopolyspora erythraea</name>
    <name type="common">Streptomyces erythraeus</name>
    <dbReference type="NCBI Taxonomy" id="1836"/>
    <lineage>
        <taxon>Bacteria</taxon>
        <taxon>Bacillati</taxon>
        <taxon>Actinomycetota</taxon>
        <taxon>Actinomycetes</taxon>
        <taxon>Pseudonocardiales</taxon>
        <taxon>Pseudonocardiaceae</taxon>
        <taxon>Saccharopolyspora</taxon>
    </lineage>
</organism>
<evidence type="ECO:0000256" key="1">
    <source>
        <dbReference type="SAM" id="MobiDB-lite"/>
    </source>
</evidence>
<name>A0ABN1EB92_SACER</name>
<gene>
    <name evidence="3" type="ORF">GCM10009533_68790</name>
</gene>
<feature type="region of interest" description="Disordered" evidence="1">
    <location>
        <begin position="267"/>
        <end position="288"/>
    </location>
</feature>
<accession>A0ABN1EB92</accession>
<reference evidence="3 4" key="1">
    <citation type="journal article" date="2019" name="Int. J. Syst. Evol. Microbiol.">
        <title>The Global Catalogue of Microorganisms (GCM) 10K type strain sequencing project: providing services to taxonomists for standard genome sequencing and annotation.</title>
        <authorList>
            <consortium name="The Broad Institute Genomics Platform"/>
            <consortium name="The Broad Institute Genome Sequencing Center for Infectious Disease"/>
            <person name="Wu L."/>
            <person name="Ma J."/>
        </authorList>
    </citation>
    <scope>NUCLEOTIDE SEQUENCE [LARGE SCALE GENOMIC DNA]</scope>
    <source>
        <strain evidence="3 4">JCM 10303</strain>
    </source>
</reference>
<keyword evidence="4" id="KW-1185">Reference proteome</keyword>
<feature type="domain" description="Lantibiotic dehydratase N-terminal" evidence="2">
    <location>
        <begin position="7"/>
        <end position="239"/>
    </location>
</feature>
<dbReference type="RefSeq" id="WP_231849747.1">
    <property type="nucleotide sequence ID" value="NZ_BAAAGS010000097.1"/>
</dbReference>
<proteinExistence type="predicted"/>
<dbReference type="Pfam" id="PF04738">
    <property type="entry name" value="Lant_dehydr_N"/>
    <property type="match status" value="1"/>
</dbReference>
<dbReference type="EMBL" id="BAAAGS010000097">
    <property type="protein sequence ID" value="GAA0562421.1"/>
    <property type="molecule type" value="Genomic_DNA"/>
</dbReference>
<sequence>MSTRRPTTPNTINTTSIASAWLAESPAALDEGRFHLALTTVAPTAGATFGRFARILPPSIATRLADIVEWSADADAIHAQVTFPPDMARNGNVVEVPQWLPRMISIATYTDDPTSLEPDDLAVCADSRRLFVVERDTGREVRPSTFHKLNSRVRAPNLARFLQDVAATEADAAGGWAWGAAENLPFLPRLRWGRIVLSPARWLAPEALRESHSPFVEWRDRVQAWRAHWAVPRTVLLTATPRRGAHRPPAAAAHMPSRDGRSMVLPAVPGSPPASAAALARPCPGTPG</sequence>